<proteinExistence type="predicted"/>
<dbReference type="EMBL" id="BK016079">
    <property type="protein sequence ID" value="DAF93049.1"/>
    <property type="molecule type" value="Genomic_DNA"/>
</dbReference>
<accession>A0A8S5UEY8</accession>
<reference evidence="1" key="1">
    <citation type="journal article" date="2021" name="Proc. Natl. Acad. Sci. U.S.A.">
        <title>A Catalog of Tens of Thousands of Viruses from Human Metagenomes Reveals Hidden Associations with Chronic Diseases.</title>
        <authorList>
            <person name="Tisza M.J."/>
            <person name="Buck C.B."/>
        </authorList>
    </citation>
    <scope>NUCLEOTIDE SEQUENCE</scope>
    <source>
        <strain evidence="1">CtGrV43</strain>
    </source>
</reference>
<sequence length="30" mass="3692">MRYYVNKNALLTEYLLLKNFIFQNKLIISK</sequence>
<name>A0A8S5UEY8_9CAUD</name>
<protein>
    <submittedName>
        <fullName evidence="1">Uncharacterized protein</fullName>
    </submittedName>
</protein>
<evidence type="ECO:0000313" key="1">
    <source>
        <dbReference type="EMBL" id="DAF93049.1"/>
    </source>
</evidence>
<organism evidence="1">
    <name type="scientific">Myoviridae sp. ctGrV43</name>
    <dbReference type="NCBI Taxonomy" id="2825075"/>
    <lineage>
        <taxon>Viruses</taxon>
        <taxon>Duplodnaviria</taxon>
        <taxon>Heunggongvirae</taxon>
        <taxon>Uroviricota</taxon>
        <taxon>Caudoviricetes</taxon>
    </lineage>
</organism>